<dbReference type="GeneID" id="40100206"/>
<protein>
    <submittedName>
        <fullName evidence="1">Uncharacterized protein</fullName>
    </submittedName>
</protein>
<organism evidence="1 2">
    <name type="scientific">Pseudomonas phage vB_PaeM_C2-10_Ab02</name>
    <dbReference type="NCBI Taxonomy" id="1548900"/>
    <lineage>
        <taxon>Viruses</taxon>
        <taxon>Duplodnaviria</taxon>
        <taxon>Heunggongvirae</taxon>
        <taxon>Uroviricota</taxon>
        <taxon>Caudoviricetes</taxon>
        <taxon>Vandenendeviridae</taxon>
        <taxon>Skurskavirinae</taxon>
        <taxon>Pakpunavirus</taxon>
        <taxon>Pakpunavirus CAb02</taxon>
    </lineage>
</organism>
<sequence>MENLKQHLEIVGSLEDIPPYARKRYAHTKDGMRVYYRDLESNENCFHMWTCALELSSFHSFFTPSARQVYYVCTRMRRGEGKPVEGSKVCGWIENGESRLRLIDQEFEGRYIYNLKNEGFEILYSSIMLEEEYN</sequence>
<evidence type="ECO:0000313" key="1">
    <source>
        <dbReference type="EMBL" id="CEF88937.1"/>
    </source>
</evidence>
<proteinExistence type="predicted"/>
<name>A0A0A1IW57_9CAUD</name>
<evidence type="ECO:0000313" key="2">
    <source>
        <dbReference type="Proteomes" id="UP000030231"/>
    </source>
</evidence>
<dbReference type="Proteomes" id="UP000030231">
    <property type="component" value="Genome"/>
</dbReference>
<dbReference type="KEGG" id="vg:40100206"/>
<accession>A0A0A1IW57</accession>
<dbReference type="RefSeq" id="YP_009623414.1">
    <property type="nucleotide sequence ID" value="NC_042113.1"/>
</dbReference>
<reference evidence="1 2" key="1">
    <citation type="journal article" date="2015" name="PLoS ONE">
        <title>Investigation of a Large Collection of Pseudomonas aeruginosa Bacteriophages Collected from a Single Environmental Source in Abidjan, Cote d'Ivoire.</title>
        <authorList>
            <person name="Essoh C."/>
            <person name="Latino L."/>
            <person name="Midoux C."/>
            <person name="Blouin Y."/>
            <person name="Loukou G."/>
            <person name="Nguetta S.P."/>
            <person name="Lathro S."/>
            <person name="Cablanmian A."/>
            <person name="Kouassi A.K."/>
            <person name="Vergnaud G."/>
            <person name="Pourcel C."/>
        </authorList>
    </citation>
    <scope>NUCLEOTIDE SEQUENCE [LARGE SCALE GENOMIC DNA]</scope>
    <source>
        <strain evidence="1">Ab02</strain>
    </source>
</reference>
<dbReference type="EMBL" id="LN610572">
    <property type="protein sequence ID" value="CEF88937.1"/>
    <property type="molecule type" value="Genomic_DNA"/>
</dbReference>
<keyword evidence="2" id="KW-1185">Reference proteome</keyword>
<gene>
    <name evidence="1" type="primary">ORF07</name>
</gene>